<dbReference type="EMBL" id="JACSPR010000007">
    <property type="protein sequence ID" value="MBD8030791.1"/>
    <property type="molecule type" value="Genomic_DNA"/>
</dbReference>
<feature type="compositionally biased region" description="Basic and acidic residues" evidence="1">
    <location>
        <begin position="84"/>
        <end position="98"/>
    </location>
</feature>
<accession>A0A8I0HFD6</accession>
<dbReference type="Gene3D" id="3.20.10.10">
    <property type="entry name" value="D-amino Acid Aminotransferase, subunit A, domain 2"/>
    <property type="match status" value="1"/>
</dbReference>
<dbReference type="InterPro" id="IPR043132">
    <property type="entry name" value="BCAT-like_C"/>
</dbReference>
<feature type="region of interest" description="Disordered" evidence="1">
    <location>
        <begin position="84"/>
        <end position="113"/>
    </location>
</feature>
<dbReference type="InterPro" id="IPR036038">
    <property type="entry name" value="Aminotransferase-like"/>
</dbReference>
<dbReference type="SUPFAM" id="SSF56752">
    <property type="entry name" value="D-aminoacid aminotransferase-like PLP-dependent enzymes"/>
    <property type="match status" value="1"/>
</dbReference>
<dbReference type="Proteomes" id="UP000650224">
    <property type="component" value="Unassembled WGS sequence"/>
</dbReference>
<comment type="caution">
    <text evidence="2">The sequence shown here is derived from an EMBL/GenBank/DDBJ whole genome shotgun (WGS) entry which is preliminary data.</text>
</comment>
<evidence type="ECO:0000256" key="1">
    <source>
        <dbReference type="SAM" id="MobiDB-lite"/>
    </source>
</evidence>
<reference evidence="2 3" key="1">
    <citation type="submission" date="2020-08" db="EMBL/GenBank/DDBJ databases">
        <title>A Genomic Blueprint of the Chicken Gut Microbiome.</title>
        <authorList>
            <person name="Gilroy R."/>
            <person name="Ravi A."/>
            <person name="Getino M."/>
            <person name="Pursley I."/>
            <person name="Horton D.L."/>
            <person name="Alikhan N.-F."/>
            <person name="Baker D."/>
            <person name="Gharbi K."/>
            <person name="Hall N."/>
            <person name="Watson M."/>
            <person name="Adriaenssens E.M."/>
            <person name="Foster-Nyarko E."/>
            <person name="Jarju S."/>
            <person name="Secka A."/>
            <person name="Antonio M."/>
            <person name="Oren A."/>
            <person name="Chaudhuri R."/>
            <person name="La Ragione R.M."/>
            <person name="Hildebrand F."/>
            <person name="Pallen M.J."/>
        </authorList>
    </citation>
    <scope>NUCLEOTIDE SEQUENCE [LARGE SCALE GENOMIC DNA]</scope>
    <source>
        <strain evidence="2 3">Sa1YVA5</strain>
    </source>
</reference>
<evidence type="ECO:0000313" key="3">
    <source>
        <dbReference type="Proteomes" id="UP000650224"/>
    </source>
</evidence>
<proteinExistence type="predicted"/>
<evidence type="ECO:0000313" key="2">
    <source>
        <dbReference type="EMBL" id="MBD8030791.1"/>
    </source>
</evidence>
<organism evidence="2 3">
    <name type="scientific">Corynebacterium gallinarum</name>
    <dbReference type="NCBI Taxonomy" id="2762214"/>
    <lineage>
        <taxon>Bacteria</taxon>
        <taxon>Bacillati</taxon>
        <taxon>Actinomycetota</taxon>
        <taxon>Actinomycetes</taxon>
        <taxon>Mycobacteriales</taxon>
        <taxon>Corynebacteriaceae</taxon>
        <taxon>Corynebacterium</taxon>
    </lineage>
</organism>
<dbReference type="AlphaFoldDB" id="A0A8I0HFD6"/>
<name>A0A8I0HFD6_9CORY</name>
<protein>
    <submittedName>
        <fullName evidence="2">Uncharacterized protein</fullName>
    </submittedName>
</protein>
<gene>
    <name evidence="2" type="ORF">H9627_10750</name>
</gene>
<dbReference type="GO" id="GO:0003824">
    <property type="term" value="F:catalytic activity"/>
    <property type="evidence" value="ECO:0007669"/>
    <property type="project" value="InterPro"/>
</dbReference>
<keyword evidence="3" id="KW-1185">Reference proteome</keyword>
<sequence length="238" mass="26576">MHRHTVVATSFHMINGRVRAFSAHMERLVTQIPATAAYEDEIRARLRSAGPDVFVTILAENHGFNVEARPSRPFSPTITVDAHGHADERESPGVRGRDQAWQSSTHAASRRRGADTGLLINERGRAISPIEGSFLVLRGDMVFHSTHERALPSVSEAPVMNYLLTQGATPKARPDGFDIEEMRSAEVWFISSFRGIQLVEAWVEYGSVFRIGEKRPVAAFMPTFSEVNQHLWDEAETV</sequence>